<evidence type="ECO:0000256" key="1">
    <source>
        <dbReference type="SAM" id="SignalP"/>
    </source>
</evidence>
<sequence length="139" mass="15418">MHTIKAIYVIFILAFSLVGYASTNPLTAITAGMTPQQVVSIMGSPADSATQQDATLLLYTKHFTMTSSTSFTIQHFIFIDNKLVEYGEKNEKMRQTAFTRHPAAEQLKLWLSEQGKPVNLSATAGCQRLNQQSNCTNQQ</sequence>
<reference evidence="2" key="2">
    <citation type="submission" date="2024-02" db="EMBL/GenBank/DDBJ databases">
        <authorList>
            <consortium name="Clinical and Environmental Microbiology Branch: Whole genome sequencing antimicrobial resistance pathogens in the healthcare setting"/>
        </authorList>
    </citation>
    <scope>NUCLEOTIDE SEQUENCE</scope>
    <source>
        <strain evidence="2">2020GO-00142</strain>
    </source>
</reference>
<dbReference type="EMBL" id="JAGSRH010000020">
    <property type="protein sequence ID" value="MER5077921.1"/>
    <property type="molecule type" value="Genomic_DNA"/>
</dbReference>
<evidence type="ECO:0008006" key="5">
    <source>
        <dbReference type="Google" id="ProtNLM"/>
    </source>
</evidence>
<dbReference type="RefSeq" id="WP_250000413.1">
    <property type="nucleotide sequence ID" value="NZ_CP095443.1"/>
</dbReference>
<evidence type="ECO:0000313" key="3">
    <source>
        <dbReference type="EMBL" id="MER5077921.1"/>
    </source>
</evidence>
<reference evidence="3 4" key="1">
    <citation type="submission" date="2021-04" db="EMBL/GenBank/DDBJ databases">
        <title>Determining the burden of carbapenem-resistant Enterobacterales from a tertiary public heath setting in Bangladesh: a clinical, epidemiological, and molecular study.</title>
        <authorList>
            <person name="Farzana R."/>
            <person name="Walsh T.R."/>
        </authorList>
    </citation>
    <scope>NUCLEOTIDE SEQUENCE [LARGE SCALE GENOMIC DNA]</scope>
    <source>
        <strain evidence="4">dmpro_s316</strain>
        <strain evidence="3">Dmpro_s316</strain>
    </source>
</reference>
<name>A0AAI9HW26_PROST</name>
<evidence type="ECO:0000313" key="2">
    <source>
        <dbReference type="EMBL" id="EMP9431034.1"/>
    </source>
</evidence>
<dbReference type="Proteomes" id="UP001495779">
    <property type="component" value="Unassembled WGS sequence"/>
</dbReference>
<proteinExistence type="predicted"/>
<gene>
    <name evidence="2" type="ORF">JRA39_000019</name>
    <name evidence="3" type="ORF">KDV35_13770</name>
</gene>
<keyword evidence="1" id="KW-0732">Signal</keyword>
<evidence type="ECO:0000313" key="4">
    <source>
        <dbReference type="Proteomes" id="UP001495779"/>
    </source>
</evidence>
<comment type="caution">
    <text evidence="2">The sequence shown here is derived from an EMBL/GenBank/DDBJ whole genome shotgun (WGS) entry which is preliminary data.</text>
</comment>
<dbReference type="EMBL" id="AAZDVE040000001">
    <property type="protein sequence ID" value="EMP9431034.1"/>
    <property type="molecule type" value="Genomic_DNA"/>
</dbReference>
<feature type="chain" id="PRO_5043281364" description="Lipoprotein SmpA/OmlA domain-containing protein" evidence="1">
    <location>
        <begin position="22"/>
        <end position="139"/>
    </location>
</feature>
<accession>A0AAI9HW26</accession>
<feature type="signal peptide" evidence="1">
    <location>
        <begin position="1"/>
        <end position="21"/>
    </location>
</feature>
<organism evidence="2">
    <name type="scientific">Providencia stuartii</name>
    <dbReference type="NCBI Taxonomy" id="588"/>
    <lineage>
        <taxon>Bacteria</taxon>
        <taxon>Pseudomonadati</taxon>
        <taxon>Pseudomonadota</taxon>
        <taxon>Gammaproteobacteria</taxon>
        <taxon>Enterobacterales</taxon>
        <taxon>Morganellaceae</taxon>
        <taxon>Providencia</taxon>
    </lineage>
</organism>
<protein>
    <recommendedName>
        <fullName evidence="5">Lipoprotein SmpA/OmlA domain-containing protein</fullName>
    </recommendedName>
</protein>
<dbReference type="AlphaFoldDB" id="A0AAI9HW26"/>